<dbReference type="OrthoDB" id="5733498at2"/>
<reference evidence="2 3" key="1">
    <citation type="submission" date="2019-03" db="EMBL/GenBank/DDBJ databases">
        <title>Seongchinamella monodicae gen. nov., sp. nov., a novel member of the Gammaproteobacteria isolated from a tidal mudflat of beach.</title>
        <authorList>
            <person name="Yang H.G."/>
            <person name="Kang J.W."/>
            <person name="Lee S.D."/>
        </authorList>
    </citation>
    <scope>NUCLEOTIDE SEQUENCE [LARGE SCALE GENOMIC DNA]</scope>
    <source>
        <strain evidence="2 3">GH4-78</strain>
    </source>
</reference>
<dbReference type="EMBL" id="SMSE01000002">
    <property type="protein sequence ID" value="TDG13979.1"/>
    <property type="molecule type" value="Genomic_DNA"/>
</dbReference>
<comment type="caution">
    <text evidence="2">The sequence shown here is derived from an EMBL/GenBank/DDBJ whole genome shotgun (WGS) entry which is preliminary data.</text>
</comment>
<dbReference type="AlphaFoldDB" id="A0A4R5LSS7"/>
<evidence type="ECO:0000259" key="1">
    <source>
        <dbReference type="Pfam" id="PF05170"/>
    </source>
</evidence>
<evidence type="ECO:0000313" key="3">
    <source>
        <dbReference type="Proteomes" id="UP000295554"/>
    </source>
</evidence>
<dbReference type="Pfam" id="PF05170">
    <property type="entry name" value="AsmA"/>
    <property type="match status" value="1"/>
</dbReference>
<keyword evidence="3" id="KW-1185">Reference proteome</keyword>
<dbReference type="Proteomes" id="UP000295554">
    <property type="component" value="Unassembled WGS sequence"/>
</dbReference>
<name>A0A4R5LSS7_9GAMM</name>
<feature type="domain" description="AsmA" evidence="1">
    <location>
        <begin position="788"/>
        <end position="966"/>
    </location>
</feature>
<dbReference type="RefSeq" id="WP_133212489.1">
    <property type="nucleotide sequence ID" value="NZ_SMSE01000002.1"/>
</dbReference>
<dbReference type="PANTHER" id="PTHR30441:SF8">
    <property type="entry name" value="DUF748 DOMAIN-CONTAINING PROTEIN"/>
    <property type="match status" value="1"/>
</dbReference>
<proteinExistence type="predicted"/>
<dbReference type="GO" id="GO:0005886">
    <property type="term" value="C:plasma membrane"/>
    <property type="evidence" value="ECO:0007669"/>
    <property type="project" value="TreeGrafter"/>
</dbReference>
<gene>
    <name evidence="2" type="ORF">E2F43_10830</name>
</gene>
<accession>A0A4R5LSS7</accession>
<dbReference type="InterPro" id="IPR052894">
    <property type="entry name" value="AsmA-related"/>
</dbReference>
<dbReference type="GO" id="GO:0090313">
    <property type="term" value="P:regulation of protein targeting to membrane"/>
    <property type="evidence" value="ECO:0007669"/>
    <property type="project" value="TreeGrafter"/>
</dbReference>
<dbReference type="InterPro" id="IPR007844">
    <property type="entry name" value="AsmA"/>
</dbReference>
<organism evidence="2 3">
    <name type="scientific">Seongchinamella unica</name>
    <dbReference type="NCBI Taxonomy" id="2547392"/>
    <lineage>
        <taxon>Bacteria</taxon>
        <taxon>Pseudomonadati</taxon>
        <taxon>Pseudomonadota</taxon>
        <taxon>Gammaproteobacteria</taxon>
        <taxon>Cellvibrionales</taxon>
        <taxon>Halieaceae</taxon>
        <taxon>Seongchinamella</taxon>
    </lineage>
</organism>
<dbReference type="PANTHER" id="PTHR30441">
    <property type="entry name" value="DUF748 DOMAIN-CONTAINING PROTEIN"/>
    <property type="match status" value="1"/>
</dbReference>
<evidence type="ECO:0000313" key="2">
    <source>
        <dbReference type="EMBL" id="TDG13979.1"/>
    </source>
</evidence>
<sequence>MRKLVILLTLLAVLLLLPLLLMRSEKALLYIAHWAVDTFTNLRLELQQPVLQPLKGRVAASEIHLYPKAEDGPPFLSVLGFEGDTSAGDIYRGDLAGSRLSARQVTIFVSTRDATADPAPLDWLQYLGWLPEELSVEQLHVVTTSHNTLIFPLGEISGKRGDDRTFHATAIARQGGESLGLALDLTTLYEQETATGIGVAAHITAADSGSELHLDGELQGTTDDFNYDFRLDANFREVANLPPALNPPQALEGKLTLRAVMAGSTDGFTLSDALFVLDNMPDYGLEAHGQMDYRFGGENTLLLTSSGELSSTEGVLDWLELDLRPLGRALGSATITGSLSHPVVENFILRSENDNGLTVNVQGSIDPQLGETEENRVRVDVNAPALATLEHWIGPLPHEPGEFSASGVIVEATSGVRLEEFVAESGSEETVLLRAEGTATSGDLSQKQGLEAIESMGLKLSLYAPDTLYLNPYLTQPLPPGFEVTGSVAVSGSGPELRLKDGEFRAESSDIVASLTPRSGTLRLLEEHILSGLEGDISVYLSDTSVLSQFFTAPVPVLGEVKGSARLAQHGQRFSLENVQLQVDNEEAALKASGRIQDLNGLQGLTLQNQFTGIRSRDLLETAFQNFHYSGELAQLSGKFKLLHNADGWSVTDLKVASTRDQTPLQLQAEGRLLNFTSTPSARLSMDFHLRDPALVEAISGLRTKPARGSVELISDTGVTTAGGRVRFDQSGFGFNGEVEHAGGKINSLVLMIDSPSVRLEDIGMQATMKPGGDYRPAEQLEELEPGQRFEKALRQAPGFDTDIAIEFDKVSGDNTNIEGFQLHFTGAQKRYTLRQFSLAYDSSLTEIRGIIDLNASPPFVSLAVDALAVPLDTLTKDLGIDFNISGIGNLRGGIASQGLNPEQLVASMDGNVGVALEDAIIDGAAYDVLATDLLAWFYSGAALEENTYVDCTMGQFVLKDGVASSDGLYIETGKMVATGSAMVDLGRRSMDVKFTPRSKSRTLQVPSSIRIRGKFDDPKVNISPVAAAVDAYAEMLTLVPRIAWRIFGGDHRRKKRRPCVPDST</sequence>
<protein>
    <submittedName>
        <fullName evidence="2">AsmA family protein</fullName>
    </submittedName>
</protein>